<evidence type="ECO:0000256" key="3">
    <source>
        <dbReference type="ARBA" id="ARBA00023125"/>
    </source>
</evidence>
<comment type="subcellular location">
    <subcellularLocation>
        <location evidence="1">Nucleus</location>
    </subcellularLocation>
</comment>
<dbReference type="SUPFAM" id="SSF101936">
    <property type="entry name" value="DNA-binding pseudobarrel domain"/>
    <property type="match status" value="1"/>
</dbReference>
<dbReference type="InterPro" id="IPR015300">
    <property type="entry name" value="DNA-bd_pseudobarrel_sf"/>
</dbReference>
<sequence length="331" mass="38202">MKTQSPRVLTHKDTKQSPKKLSEFEKLVQVCKVTTLLYYQQNSQQVSKRNNIDSIRFSVFEKNWGKKPIQDSKDLVGSTCCISREELFNGSIPNVGGSSSGSFCKLKIKRSGDNYDYLVGKKVVEGNDNNGYFPNKKSDPFVEEKAFDGVRRKKRSRKCFDLSKDDQDFEYSEKKKKPRTICNARHKVFKVASPLPVVFKNEIQEMGGFDIKLIIQKYLFSADTEGGQNRFSIPMKQIRENFLTDEEESILDQRFKDNHVVPMMVPLIEPNLEKAQINFRKWAVNSSYVLSSPWNEIRDRNELIAKMEMQLWSFRVDGALNFAMVKVSDGV</sequence>
<reference evidence="6" key="1">
    <citation type="submission" date="2023-02" db="EMBL/GenBank/DDBJ databases">
        <title>Genome of toxic invasive species Heracleum sosnowskyi carries increased number of genes despite the absence of recent whole-genome duplications.</title>
        <authorList>
            <person name="Schelkunov M."/>
            <person name="Shtratnikova V."/>
            <person name="Makarenko M."/>
            <person name="Klepikova A."/>
            <person name="Omelchenko D."/>
            <person name="Novikova G."/>
            <person name="Obukhova E."/>
            <person name="Bogdanov V."/>
            <person name="Penin A."/>
            <person name="Logacheva M."/>
        </authorList>
    </citation>
    <scope>NUCLEOTIDE SEQUENCE</scope>
    <source>
        <strain evidence="6">Hsosn_3</strain>
        <tissue evidence="6">Leaf</tissue>
    </source>
</reference>
<name>A0AAD8J2I4_9APIA</name>
<protein>
    <submittedName>
        <fullName evidence="6">Uncharacterized protein</fullName>
    </submittedName>
</protein>
<keyword evidence="2" id="KW-0805">Transcription regulation</keyword>
<dbReference type="PANTHER" id="PTHR31541">
    <property type="entry name" value="B3 DOMAIN PLANT PROTEIN-RELATED"/>
    <property type="match status" value="1"/>
</dbReference>
<dbReference type="AlphaFoldDB" id="A0AAD8J2I4"/>
<evidence type="ECO:0000256" key="4">
    <source>
        <dbReference type="ARBA" id="ARBA00023163"/>
    </source>
</evidence>
<dbReference type="Pfam" id="PF03754">
    <property type="entry name" value="At2g31720-like"/>
    <property type="match status" value="1"/>
</dbReference>
<dbReference type="PANTHER" id="PTHR31541:SF25">
    <property type="entry name" value="GAMMA-GLIADIN B"/>
    <property type="match status" value="1"/>
</dbReference>
<evidence type="ECO:0000256" key="1">
    <source>
        <dbReference type="ARBA" id="ARBA00004123"/>
    </source>
</evidence>
<comment type="caution">
    <text evidence="6">The sequence shown here is derived from an EMBL/GenBank/DDBJ whole genome shotgun (WGS) entry which is preliminary data.</text>
</comment>
<dbReference type="GO" id="GO:0005634">
    <property type="term" value="C:nucleus"/>
    <property type="evidence" value="ECO:0007669"/>
    <property type="project" value="UniProtKB-SubCell"/>
</dbReference>
<organism evidence="6 7">
    <name type="scientific">Heracleum sosnowskyi</name>
    <dbReference type="NCBI Taxonomy" id="360622"/>
    <lineage>
        <taxon>Eukaryota</taxon>
        <taxon>Viridiplantae</taxon>
        <taxon>Streptophyta</taxon>
        <taxon>Embryophyta</taxon>
        <taxon>Tracheophyta</taxon>
        <taxon>Spermatophyta</taxon>
        <taxon>Magnoliopsida</taxon>
        <taxon>eudicotyledons</taxon>
        <taxon>Gunneridae</taxon>
        <taxon>Pentapetalae</taxon>
        <taxon>asterids</taxon>
        <taxon>campanulids</taxon>
        <taxon>Apiales</taxon>
        <taxon>Apiaceae</taxon>
        <taxon>Apioideae</taxon>
        <taxon>apioid superclade</taxon>
        <taxon>Tordylieae</taxon>
        <taxon>Tordyliinae</taxon>
        <taxon>Heracleum</taxon>
    </lineage>
</organism>
<gene>
    <name evidence="6" type="ORF">POM88_014469</name>
</gene>
<keyword evidence="5" id="KW-0539">Nucleus</keyword>
<proteinExistence type="predicted"/>
<keyword evidence="3" id="KW-0238">DNA-binding</keyword>
<evidence type="ECO:0000256" key="5">
    <source>
        <dbReference type="ARBA" id="ARBA00023242"/>
    </source>
</evidence>
<dbReference type="Gene3D" id="2.40.330.10">
    <property type="entry name" value="DNA-binding pseudobarrel domain"/>
    <property type="match status" value="1"/>
</dbReference>
<keyword evidence="7" id="KW-1185">Reference proteome</keyword>
<accession>A0AAD8J2I4</accession>
<dbReference type="Proteomes" id="UP001237642">
    <property type="component" value="Unassembled WGS sequence"/>
</dbReference>
<keyword evidence="4" id="KW-0804">Transcription</keyword>
<evidence type="ECO:0000256" key="2">
    <source>
        <dbReference type="ARBA" id="ARBA00023015"/>
    </source>
</evidence>
<dbReference type="GO" id="GO:0003677">
    <property type="term" value="F:DNA binding"/>
    <property type="evidence" value="ECO:0007669"/>
    <property type="project" value="UniProtKB-KW"/>
</dbReference>
<evidence type="ECO:0000313" key="7">
    <source>
        <dbReference type="Proteomes" id="UP001237642"/>
    </source>
</evidence>
<dbReference type="InterPro" id="IPR005508">
    <property type="entry name" value="At2g31720-like"/>
</dbReference>
<reference evidence="6" key="2">
    <citation type="submission" date="2023-05" db="EMBL/GenBank/DDBJ databases">
        <authorList>
            <person name="Schelkunov M.I."/>
        </authorList>
    </citation>
    <scope>NUCLEOTIDE SEQUENCE</scope>
    <source>
        <strain evidence="6">Hsosn_3</strain>
        <tissue evidence="6">Leaf</tissue>
    </source>
</reference>
<dbReference type="EMBL" id="JAUIZM010000003">
    <property type="protein sequence ID" value="KAK1395413.1"/>
    <property type="molecule type" value="Genomic_DNA"/>
</dbReference>
<evidence type="ECO:0000313" key="6">
    <source>
        <dbReference type="EMBL" id="KAK1395413.1"/>
    </source>
</evidence>